<evidence type="ECO:0000259" key="2">
    <source>
        <dbReference type="PROSITE" id="PS50102"/>
    </source>
</evidence>
<dbReference type="InterPro" id="IPR012677">
    <property type="entry name" value="Nucleotide-bd_a/b_plait_sf"/>
</dbReference>
<dbReference type="GO" id="GO:0003723">
    <property type="term" value="F:RNA binding"/>
    <property type="evidence" value="ECO:0007669"/>
    <property type="project" value="UniProtKB-UniRule"/>
</dbReference>
<dbReference type="EMBL" id="CAJNOQ010004720">
    <property type="protein sequence ID" value="CAF1071297.1"/>
    <property type="molecule type" value="Genomic_DNA"/>
</dbReference>
<dbReference type="InterPro" id="IPR000504">
    <property type="entry name" value="RRM_dom"/>
</dbReference>
<accession>A0A814LY05</accession>
<dbReference type="AlphaFoldDB" id="A0A814LY05"/>
<evidence type="ECO:0000313" key="5">
    <source>
        <dbReference type="Proteomes" id="UP000663829"/>
    </source>
</evidence>
<dbReference type="OrthoDB" id="6133115at2759"/>
<dbReference type="SUPFAM" id="SSF54928">
    <property type="entry name" value="RNA-binding domain, RBD"/>
    <property type="match status" value="1"/>
</dbReference>
<dbReference type="EMBL" id="CAJOBC010004720">
    <property type="protein sequence ID" value="CAF3838389.1"/>
    <property type="molecule type" value="Genomic_DNA"/>
</dbReference>
<comment type="caution">
    <text evidence="3">The sequence shown here is derived from an EMBL/GenBank/DDBJ whole genome shotgun (WGS) entry which is preliminary data.</text>
</comment>
<proteinExistence type="predicted"/>
<feature type="domain" description="RRM" evidence="2">
    <location>
        <begin position="103"/>
        <end position="180"/>
    </location>
</feature>
<dbReference type="Gene3D" id="3.30.70.330">
    <property type="match status" value="1"/>
</dbReference>
<sequence>MNPNQFHQQPIKAQKMKLQDIDARRLILFNLPTDIIREYLELYIENLANEAEIERIDYSNECDTTVMVTFKQELDIQEVKRRHSTRPTLNNSEISISEVYVPSTIMIRNLPDDISKDVLDLYFSNKKRSDGGEVKEVKLDHENQHGLVTFKDSKDARRILKREHVIHQQRLDVRVYYEHMGIEPFIDIDTAKLPEILHFRSQDDIRYEFILKSRPLLEDLREKLKTINGKISLKNDGLDVTCVGPTTNYVLLKKRAQWTKEVQEFIEQFLDKLIVRTVPYTLANGLTQDILIRELSDMSTKDNTQLFQISKNSKNHELFLVTFKDNLEKAMNELNQKLTDLVTQSQIPYHSGISTPPQMYSPNTNALPSKLASITIPSTSKRDSYHDDQSLITPSIDNQGILYRTRQVNGNYERIGTRDPKVNFANDSSENIQEQQSTKMSNRFHRPTSSLLHMIPSKINNKNHSLSSSTQNLQYSTEITDSIDHLRHYQMDLLSMKFFDLAQRSYTNLKIEQDRIQRKIILIGPFDEVQTCKGYFEAILKNLLQREYKINREMAIFLSNPDTVELIISNLAKLDHVCSYEIERGSSSQTVTGISSPSKLILYSLTKDQCDQVYKRLRDDICVRQIMLDKDDKRFLSNEHWIKYIKELYTKEFRRRKVLLQVKQNSVTLVGFMQDVKDMRKKIYDYFRENNISFYESD</sequence>
<dbReference type="Proteomes" id="UP000681722">
    <property type="component" value="Unassembled WGS sequence"/>
</dbReference>
<dbReference type="Pfam" id="PF23085">
    <property type="entry name" value="RRM_PARP14_3"/>
    <property type="match status" value="1"/>
</dbReference>
<evidence type="ECO:0000256" key="1">
    <source>
        <dbReference type="PROSITE-ProRule" id="PRU00176"/>
    </source>
</evidence>
<organism evidence="3 5">
    <name type="scientific">Didymodactylos carnosus</name>
    <dbReference type="NCBI Taxonomy" id="1234261"/>
    <lineage>
        <taxon>Eukaryota</taxon>
        <taxon>Metazoa</taxon>
        <taxon>Spiralia</taxon>
        <taxon>Gnathifera</taxon>
        <taxon>Rotifera</taxon>
        <taxon>Eurotatoria</taxon>
        <taxon>Bdelloidea</taxon>
        <taxon>Philodinida</taxon>
        <taxon>Philodinidae</taxon>
        <taxon>Didymodactylos</taxon>
    </lineage>
</organism>
<name>A0A814LY05_9BILA</name>
<evidence type="ECO:0000313" key="4">
    <source>
        <dbReference type="EMBL" id="CAF3838389.1"/>
    </source>
</evidence>
<dbReference type="Proteomes" id="UP000663829">
    <property type="component" value="Unassembled WGS sequence"/>
</dbReference>
<keyword evidence="5" id="KW-1185">Reference proteome</keyword>
<dbReference type="PROSITE" id="PS50102">
    <property type="entry name" value="RRM"/>
    <property type="match status" value="1"/>
</dbReference>
<reference evidence="3" key="1">
    <citation type="submission" date="2021-02" db="EMBL/GenBank/DDBJ databases">
        <authorList>
            <person name="Nowell W R."/>
        </authorList>
    </citation>
    <scope>NUCLEOTIDE SEQUENCE</scope>
</reference>
<protein>
    <recommendedName>
        <fullName evidence="2">RRM domain-containing protein</fullName>
    </recommendedName>
</protein>
<evidence type="ECO:0000313" key="3">
    <source>
        <dbReference type="EMBL" id="CAF1071297.1"/>
    </source>
</evidence>
<dbReference type="InterPro" id="IPR035979">
    <property type="entry name" value="RBD_domain_sf"/>
</dbReference>
<gene>
    <name evidence="3" type="ORF">GPM918_LOCUS17290</name>
    <name evidence="4" type="ORF">SRO942_LOCUS17289</name>
</gene>
<dbReference type="SMART" id="SM00360">
    <property type="entry name" value="RRM"/>
    <property type="match status" value="1"/>
</dbReference>
<dbReference type="PANTHER" id="PTHR15225">
    <property type="entry name" value="INTERFERON-INDUCED PROTEIN 35/NMI N-MYC/STAT INTERACTING PROTEIN"/>
    <property type="match status" value="1"/>
</dbReference>
<keyword evidence="1" id="KW-0694">RNA-binding</keyword>